<evidence type="ECO:0000313" key="3">
    <source>
        <dbReference type="Proteomes" id="UP000770785"/>
    </source>
</evidence>
<evidence type="ECO:0008006" key="4">
    <source>
        <dbReference type="Google" id="ProtNLM"/>
    </source>
</evidence>
<sequence>MAKNHHWSPPKNGLAISPLLQSHYLRFEAEVVPATAAKLLNEALGQPLANKSQGRRLLEQYGRHEAIMRALTTPLSRAEQQPVLRVVKGAGPPQEDVIYAMFDGVMLPYDDGYHETKVGRVFLGRHIVSNEVKCAEAINHRRRVENSEYVACEGHYSEFTKQFTPLVKATQQREKPGVPTVVITDEALWMVDYVARKLPKATHILDFFHAFEHLAEFAAVCWSKVQNRQAVLERWKGELRNGKVTDILGEVLTYLRDDRPKVVEMATSLATYLRNNLTRMAYADYRAKGYLIGSGAIESAARSVVQQRCKQTGQRWGQNGAKAVLNVRAMYQSGKHNRMDKIILENYNKAA</sequence>
<comment type="caution">
    <text evidence="2">The sequence shown here is derived from an EMBL/GenBank/DDBJ whole genome shotgun (WGS) entry which is preliminary data.</text>
</comment>
<accession>A0ABX0X5Q6</accession>
<dbReference type="Pfam" id="PF06782">
    <property type="entry name" value="UPF0236"/>
    <property type="match status" value="1"/>
</dbReference>
<dbReference type="EMBL" id="JAATJH010000001">
    <property type="protein sequence ID" value="NJC24522.1"/>
    <property type="molecule type" value="Genomic_DNA"/>
</dbReference>
<comment type="similarity">
    <text evidence="1">Belongs to the UPF0236 family.</text>
</comment>
<organism evidence="2 3">
    <name type="scientific">Neolewinella antarctica</name>
    <dbReference type="NCBI Taxonomy" id="442734"/>
    <lineage>
        <taxon>Bacteria</taxon>
        <taxon>Pseudomonadati</taxon>
        <taxon>Bacteroidota</taxon>
        <taxon>Saprospiria</taxon>
        <taxon>Saprospirales</taxon>
        <taxon>Lewinellaceae</taxon>
        <taxon>Neolewinella</taxon>
    </lineage>
</organism>
<keyword evidence="3" id="KW-1185">Reference proteome</keyword>
<gene>
    <name evidence="2" type="ORF">GGR27_000003</name>
</gene>
<dbReference type="Proteomes" id="UP000770785">
    <property type="component" value="Unassembled WGS sequence"/>
</dbReference>
<dbReference type="InterPro" id="IPR009620">
    <property type="entry name" value="UPF0236"/>
</dbReference>
<proteinExistence type="inferred from homology"/>
<evidence type="ECO:0000313" key="2">
    <source>
        <dbReference type="EMBL" id="NJC24522.1"/>
    </source>
</evidence>
<evidence type="ECO:0000256" key="1">
    <source>
        <dbReference type="ARBA" id="ARBA00006539"/>
    </source>
</evidence>
<reference evidence="2 3" key="1">
    <citation type="submission" date="2020-03" db="EMBL/GenBank/DDBJ databases">
        <title>Genomic Encyclopedia of Type Strains, Phase IV (KMG-IV): sequencing the most valuable type-strain genomes for metagenomic binning, comparative biology and taxonomic classification.</title>
        <authorList>
            <person name="Goeker M."/>
        </authorList>
    </citation>
    <scope>NUCLEOTIDE SEQUENCE [LARGE SCALE GENOMIC DNA]</scope>
    <source>
        <strain evidence="2 3">DSM 105096</strain>
    </source>
</reference>
<protein>
    <recommendedName>
        <fullName evidence="4">Transposase</fullName>
    </recommendedName>
</protein>
<name>A0ABX0X5Q6_9BACT</name>